<dbReference type="InterPro" id="IPR011009">
    <property type="entry name" value="Kinase-like_dom_sf"/>
</dbReference>
<dbReference type="PANTHER" id="PTHR47829">
    <property type="entry name" value="HYDROLASE, PUTATIVE (AFU_ORTHOLOGUE AFUA_1G12880)-RELATED"/>
    <property type="match status" value="1"/>
</dbReference>
<dbReference type="GO" id="GO:0016740">
    <property type="term" value="F:transferase activity"/>
    <property type="evidence" value="ECO:0007669"/>
    <property type="project" value="UniProtKB-KW"/>
</dbReference>
<reference evidence="2" key="1">
    <citation type="submission" date="2018-06" db="EMBL/GenBank/DDBJ databases">
        <authorList>
            <person name="Zhirakovskaya E."/>
        </authorList>
    </citation>
    <scope>NUCLEOTIDE SEQUENCE</scope>
</reference>
<keyword evidence="2" id="KW-0808">Transferase</keyword>
<sequence length="258" mass="29594">PHHLCRDEAIIGSWFYVMDYREGRIFWDPSLPDMAKDDRTALYHEMNRVLSAIHSVDLVKQGLGDFGKPGNYFERQIGRWTSQYKASETEHIAPMEQLMAWVGDNIPPDDGRVSLIHGDFRLDNFIFHPDKPEIIAVVDWELSTLGHPLADLAYQCMQWRMPHSSIVKGLDGLDRTALGIPTEEAYIQEYATRMGWKTIDHWPFYLAFSFFRLAAIVQGVMKRSLDGNASNERAAQVGRLTRPLAEKAIAILQDYQKI</sequence>
<dbReference type="Gene3D" id="3.90.1200.10">
    <property type="match status" value="1"/>
</dbReference>
<protein>
    <submittedName>
        <fullName evidence="2">Acyl-CoA dehydrogenase, putative phosphotransferase</fullName>
    </submittedName>
</protein>
<feature type="domain" description="Aminoglycoside phosphotransferase" evidence="1">
    <location>
        <begin position="1"/>
        <end position="164"/>
    </location>
</feature>
<dbReference type="InterPro" id="IPR002575">
    <property type="entry name" value="Aminoglycoside_PTrfase"/>
</dbReference>
<accession>A0A3B0SG58</accession>
<dbReference type="InterPro" id="IPR041726">
    <property type="entry name" value="ACAD10_11_N"/>
</dbReference>
<dbReference type="Pfam" id="PF01636">
    <property type="entry name" value="APH"/>
    <property type="match status" value="1"/>
</dbReference>
<dbReference type="EMBL" id="UOED01000097">
    <property type="protein sequence ID" value="VAV95263.1"/>
    <property type="molecule type" value="Genomic_DNA"/>
</dbReference>
<dbReference type="SUPFAM" id="SSF56112">
    <property type="entry name" value="Protein kinase-like (PK-like)"/>
    <property type="match status" value="1"/>
</dbReference>
<gene>
    <name evidence="2" type="ORF">MNBD_ALPHA02-703</name>
</gene>
<dbReference type="AlphaFoldDB" id="A0A3B0SG58"/>
<evidence type="ECO:0000259" key="1">
    <source>
        <dbReference type="Pfam" id="PF01636"/>
    </source>
</evidence>
<dbReference type="PANTHER" id="PTHR47829:SF3">
    <property type="entry name" value="AMINOGLYCOSIDE PHOSPHOTRANSFERASE DOMAIN-CONTAINING PROTEIN"/>
    <property type="match status" value="1"/>
</dbReference>
<feature type="non-terminal residue" evidence="2">
    <location>
        <position position="1"/>
    </location>
</feature>
<dbReference type="InterPro" id="IPR052898">
    <property type="entry name" value="ACAD10-like"/>
</dbReference>
<organism evidence="2">
    <name type="scientific">hydrothermal vent metagenome</name>
    <dbReference type="NCBI Taxonomy" id="652676"/>
    <lineage>
        <taxon>unclassified sequences</taxon>
        <taxon>metagenomes</taxon>
        <taxon>ecological metagenomes</taxon>
    </lineage>
</organism>
<dbReference type="CDD" id="cd05154">
    <property type="entry name" value="ACAD10_11_N-like"/>
    <property type="match status" value="1"/>
</dbReference>
<name>A0A3B0SG58_9ZZZZ</name>
<evidence type="ECO:0000313" key="2">
    <source>
        <dbReference type="EMBL" id="VAV95263.1"/>
    </source>
</evidence>
<proteinExistence type="predicted"/>